<evidence type="ECO:0000256" key="3">
    <source>
        <dbReference type="ARBA" id="ARBA00022691"/>
    </source>
</evidence>
<protein>
    <recommendedName>
        <fullName evidence="1">tRNA-uridine aminocarboxypropyltransferase</fullName>
        <ecNumber evidence="1">2.5.1.25</ecNumber>
    </recommendedName>
</protein>
<keyword evidence="4" id="KW-0819">tRNA processing</keyword>
<sequence length="157" mass="17834">MNIILLTHSRELDKTSNTGTLVRSVLAERARLVVWRRTQPDPWLLERIEQGKVALLYPGKGSQPLAAATAYDSYILLDGTWQEARKMFNRSPYLQGLDKVAITSEKASIFQLRRNQTPGGLCTAESVIELLMAQDEIVLAEQLQQKLQNFIEQHTNR</sequence>
<proteinExistence type="inferred from homology"/>
<evidence type="ECO:0000259" key="6">
    <source>
        <dbReference type="SMART" id="SM01144"/>
    </source>
</evidence>
<dbReference type="InterPro" id="IPR039262">
    <property type="entry name" value="DTWD2/TAPT"/>
</dbReference>
<evidence type="ECO:0000313" key="8">
    <source>
        <dbReference type="Proteomes" id="UP000202440"/>
    </source>
</evidence>
<evidence type="ECO:0000256" key="5">
    <source>
        <dbReference type="ARBA" id="ARBA00034489"/>
    </source>
</evidence>
<dbReference type="PANTHER" id="PTHR21392:SF0">
    <property type="entry name" value="TRNA-URIDINE AMINOCARBOXYPROPYLTRANSFERASE 2"/>
    <property type="match status" value="1"/>
</dbReference>
<organism evidence="7 8">
    <name type="scientific">Bacterioplanes sanyensis</name>
    <dbReference type="NCBI Taxonomy" id="1249553"/>
    <lineage>
        <taxon>Bacteria</taxon>
        <taxon>Pseudomonadati</taxon>
        <taxon>Pseudomonadota</taxon>
        <taxon>Gammaproteobacteria</taxon>
        <taxon>Oceanospirillales</taxon>
        <taxon>Oceanospirillaceae</taxon>
        <taxon>Bacterioplanes</taxon>
    </lineage>
</organism>
<dbReference type="PANTHER" id="PTHR21392">
    <property type="entry name" value="TRNA-URIDINE AMINOCARBOXYPROPYLTRANSFERASE 2"/>
    <property type="match status" value="1"/>
</dbReference>
<evidence type="ECO:0000313" key="7">
    <source>
        <dbReference type="EMBL" id="ASP37598.1"/>
    </source>
</evidence>
<keyword evidence="3" id="KW-0949">S-adenosyl-L-methionine</keyword>
<dbReference type="Proteomes" id="UP000202440">
    <property type="component" value="Chromosome"/>
</dbReference>
<accession>A0A222FF11</accession>
<dbReference type="EMBL" id="CP022530">
    <property type="protein sequence ID" value="ASP37598.1"/>
    <property type="molecule type" value="Genomic_DNA"/>
</dbReference>
<feature type="domain" description="DTW" evidence="6">
    <location>
        <begin position="1"/>
        <end position="157"/>
    </location>
</feature>
<dbReference type="Pfam" id="PF03942">
    <property type="entry name" value="DTW"/>
    <property type="match status" value="1"/>
</dbReference>
<evidence type="ECO:0000256" key="4">
    <source>
        <dbReference type="ARBA" id="ARBA00022694"/>
    </source>
</evidence>
<keyword evidence="8" id="KW-1185">Reference proteome</keyword>
<evidence type="ECO:0000256" key="1">
    <source>
        <dbReference type="ARBA" id="ARBA00012386"/>
    </source>
</evidence>
<comment type="similarity">
    <text evidence="5">Belongs to the TDD superfamily. DTWD2 family.</text>
</comment>
<dbReference type="KEGG" id="bsan:CHH28_02440"/>
<dbReference type="GO" id="GO:0008033">
    <property type="term" value="P:tRNA processing"/>
    <property type="evidence" value="ECO:0007669"/>
    <property type="project" value="UniProtKB-KW"/>
</dbReference>
<name>A0A222FF11_9GAMM</name>
<dbReference type="SMART" id="SM01144">
    <property type="entry name" value="DTW"/>
    <property type="match status" value="1"/>
</dbReference>
<reference evidence="7 8" key="1">
    <citation type="submission" date="2017-07" db="EMBL/GenBank/DDBJ databases">
        <title>Annotated genome sequence of Bacterioplanes sanyensis isolated from Red Sea.</title>
        <authorList>
            <person name="Rehman Z.U."/>
        </authorList>
    </citation>
    <scope>NUCLEOTIDE SEQUENCE [LARGE SCALE GENOMIC DNA]</scope>
    <source>
        <strain evidence="7 8">NV9</strain>
    </source>
</reference>
<dbReference type="EC" id="2.5.1.25" evidence="1"/>
<gene>
    <name evidence="7" type="ORF">CHH28_02440</name>
</gene>
<dbReference type="RefSeq" id="WP_094058814.1">
    <property type="nucleotide sequence ID" value="NZ_CP022530.1"/>
</dbReference>
<dbReference type="AlphaFoldDB" id="A0A222FF11"/>
<dbReference type="InterPro" id="IPR005636">
    <property type="entry name" value="DTW"/>
</dbReference>
<evidence type="ECO:0000256" key="2">
    <source>
        <dbReference type="ARBA" id="ARBA00022679"/>
    </source>
</evidence>
<dbReference type="GO" id="GO:0016432">
    <property type="term" value="F:tRNA-uridine aminocarboxypropyltransferase activity"/>
    <property type="evidence" value="ECO:0007669"/>
    <property type="project" value="UniProtKB-EC"/>
</dbReference>
<keyword evidence="2" id="KW-0808">Transferase</keyword>
<dbReference type="OrthoDB" id="370626at2"/>